<dbReference type="InterPro" id="IPR011527">
    <property type="entry name" value="ABC1_TM_dom"/>
</dbReference>
<dbReference type="InterPro" id="IPR050173">
    <property type="entry name" value="ABC_transporter_C-like"/>
</dbReference>
<dbReference type="InterPro" id="IPR036875">
    <property type="entry name" value="Znf_CCHC_sf"/>
</dbReference>
<keyword evidence="10" id="KW-0863">Zinc-finger</keyword>
<dbReference type="SUPFAM" id="SSF53098">
    <property type="entry name" value="Ribonuclease H-like"/>
    <property type="match status" value="1"/>
</dbReference>
<dbReference type="InterPro" id="IPR057670">
    <property type="entry name" value="SH3_retrovirus"/>
</dbReference>
<feature type="domain" description="ABC transporter" evidence="14">
    <location>
        <begin position="139"/>
        <end position="409"/>
    </location>
</feature>
<dbReference type="InterPro" id="IPR043502">
    <property type="entry name" value="DNA/RNA_pol_sf"/>
</dbReference>
<sequence length="2237" mass="253892">MEIEKGKQMEVKDKRIKFMNEILNGIKVLKLYAWEIPFMNQITDLRESEIQLLKKYSYLNACFAFIWSITPYFIAVSSFATYVLTDPSHVLDASKAFVSLTLFNTMRFSLVILPELISNCVQTRVSLERIRKFLVSEEIKAEDVTHHPAEGEAITITKANFRWSEERMEPVILKDITLHVPKGALVAVIGTVGSGKSSLLSAMLGEMSRQSGSLDIQGSTAYVAQQAWIQNATLRQNVLFLKPYDRYLYNKVIEACSLTPDLQIFEGGDMIEIGEKNQVRQFKGENFSLWKFQFRLLLEQNQLLDIVDGKEIKPEVSDATSAIQDAWHAKDIKARMLISQALELRFLEPLMSCKTAAQMWTRLMSIHEQRSEIAIGMLWQQFFDARMSSSEDVSSYIAKIENLSARIQDAGGTITDDQKVAKIINSLPSNMRYFIPAWESQAPITQTLENLSARLLIEECRNQQADSSQGTAFYQQTKPRIKEDNIKKTDSGKISELKKKTECHYCHKIGHWSRECRKRIADQQKKNEKRKNQAGYCDHKGFNADTILKWNDCDIWWADSGASCSMTFRREWFKSFTPIHNDHRIYLGDNTSVLAEGTGDIEILAMVNGEWIATSIRNVLYSSNLKKNLFSLGVCTEKGYRVDIDKDELRIYSRKDLKAVGQRQDGLYKMMFRVTSSSQGFSAKINNLQLWHERLAHISLTTIREMAKKGLINGLQPEDIKEDDFFCQGCQEGKAHRKPSHLSETKEYNPGEFILSDICGPMPTQSIGGSLYFILCKDYSSGFRHIDFIRHKSDILHKFENFARFSYNQTGNKIKVIRTDNALEYTSKDFTNTCRKFGIVHELSAPYVHEQIGRVERDNRTIVEAARSMLCARNLPEELWAEACNTATFILNRTFTKQAPNTTPYELFFGRKVSLYNLKIFGCETWLHTPKERRRKWDNKSQKMIFLGYDKTCTNFRLWNPSTRKISISKDVTFNETKLRHCELEGENMIPVNIDLDPPAPTTEDESPTALRFPTPSGFHPMITRSKKKADSCNYHFVDEPSTYKDAMESPNAEKMVGCNERRNKSLKSHPNSTAPKCKARLVAKGYKQRKNVDYFDTFSPVVRYDSLRVLLANAASERLFLKQFDVKTAFLYGDLDEVIYLEQPEDQCVFTGTINDTQMILALYVDDGLLMSRNKDDIDSIVQELSHEFNITSRDADYFVGLQIEQSEDRSKIYIHQSSYINKILDKFNMIDCKPAAVPMDPSTVLTKADCPDLDKNGNSLKFPYREAVGSLMFASSVSRPDIAFATSQLSKFLDNPGQTHWTAIKNVFRYLKATPQLGILYASHQELTGYSDSDYARDIDSRKSTTGYIFMLNHGAVSWSSQKQSTVALSTTESEYIAACAATKEMVWLRRLLKDIGIKMDRPTVLNMDNQAAIKLVQNPEFHKRTKHIDVRYHYICTKQEDGELITRYVSTLQQTADLLTKPLGPKHFRRLLENLNGVNLSGGQKQRVSLARAVYQNRDIYLLDDPLSAVDAHVGRHIFQHVIGPKGILKHKTRVLVTHALSVLPETDLVVVMEGGQVREMGTYQDLLARPDGALALLMEEHANTQDSANDFDVSFLKRPLGVSRLKSQLSVGQSGDEPEMRRRSKSNLSTGRRSSSHDPTAATQLIEEEKMEMGKVQWKVYLSYLRNARYFLTSVAFLMLTLYQTCEVSANLWLSQWSGDAPLPDGTQDIPLRNLRVSVYAAIGLGEGLALLIGVFLIAKAAMNASRSLHFYMLDSIMRSPMAFFDTTPLGRILNRFGKDMDTVDTQIHLTFDNYIQCFLSVVGTFIVIALSNSIFIAILLPISVFYYLVQMVYIASCRQIKRMESIYRSPIYNNFSETVSGLSTIRAFRAQDYFQQRNDERVDINQICIFNIVGINRWLGLRLEFLGDLITFCVAIVAISTRGSMAPGLVGLALTYSMSVTESFNWLVRMSTELETKIVAVERIEEYSVLPSEAPWHIMSRDPPAEWPTEGRVELRDYSTRYREGLDLVLKGVNLGVEPGQKVGIVGRTGAGKSSLTLALFRIVEPAEGRILLDGLDVSELGLHRLRSRLAIIPQDPVLFTGSLRDNLDPSHDHGDPQLWQALRQAHLGKFVSGLTGGLDHAVSEGGLNLSVGQRQLVCLARALLKKSKVLILDEATAAVDLDTDRLIQNTIREEFQNCTILTIAHRLHTIMDYDRVLVMDRGKVVEEGNPSQLLDRPASHFYSMAKDAGLV</sequence>
<dbReference type="Pfam" id="PF00005">
    <property type="entry name" value="ABC_tran"/>
    <property type="match status" value="3"/>
</dbReference>
<keyword evidence="6" id="KW-0378">Hydrolase</keyword>
<dbReference type="Pfam" id="PF07727">
    <property type="entry name" value="RVT_2"/>
    <property type="match status" value="2"/>
</dbReference>
<keyword evidence="8 12" id="KW-1133">Transmembrane helix</keyword>
<evidence type="ECO:0000256" key="3">
    <source>
        <dbReference type="ARBA" id="ARBA00022692"/>
    </source>
</evidence>
<dbReference type="Pfam" id="PF13976">
    <property type="entry name" value="gag_pre-integrs"/>
    <property type="match status" value="1"/>
</dbReference>
<dbReference type="Gene3D" id="1.20.1560.10">
    <property type="entry name" value="ABC transporter type 1, transmembrane domain"/>
    <property type="match status" value="2"/>
</dbReference>
<evidence type="ECO:0000259" key="15">
    <source>
        <dbReference type="PROSITE" id="PS50929"/>
    </source>
</evidence>
<dbReference type="Pfam" id="PF14223">
    <property type="entry name" value="Retrotran_gag_2"/>
    <property type="match status" value="1"/>
</dbReference>
<evidence type="ECO:0000256" key="2">
    <source>
        <dbReference type="ARBA" id="ARBA00022448"/>
    </source>
</evidence>
<evidence type="ECO:0000256" key="12">
    <source>
        <dbReference type="SAM" id="Phobius"/>
    </source>
</evidence>
<dbReference type="InterPro" id="IPR025724">
    <property type="entry name" value="GAG-pre-integrase_dom"/>
</dbReference>
<keyword evidence="6" id="KW-0645">Protease</keyword>
<keyword evidence="10" id="KW-0479">Metal-binding</keyword>
<organism evidence="17 18">
    <name type="scientific">Cordylochernes scorpioides</name>
    <dbReference type="NCBI Taxonomy" id="51811"/>
    <lineage>
        <taxon>Eukaryota</taxon>
        <taxon>Metazoa</taxon>
        <taxon>Ecdysozoa</taxon>
        <taxon>Arthropoda</taxon>
        <taxon>Chelicerata</taxon>
        <taxon>Arachnida</taxon>
        <taxon>Pseudoscorpiones</taxon>
        <taxon>Cheliferoidea</taxon>
        <taxon>Chernetidae</taxon>
        <taxon>Cordylochernes</taxon>
    </lineage>
</organism>
<keyword evidence="3 12" id="KW-0812">Transmembrane</keyword>
<dbReference type="SMART" id="SM00382">
    <property type="entry name" value="AAA"/>
    <property type="match status" value="2"/>
</dbReference>
<dbReference type="PROSITE" id="PS00211">
    <property type="entry name" value="ABC_TRANSPORTER_1"/>
    <property type="match status" value="2"/>
</dbReference>
<keyword evidence="10" id="KW-0862">Zinc</keyword>
<dbReference type="CDD" id="cd09272">
    <property type="entry name" value="RNase_HI_RT_Ty1"/>
    <property type="match status" value="1"/>
</dbReference>
<dbReference type="InterPro" id="IPR003439">
    <property type="entry name" value="ABC_transporter-like_ATP-bd"/>
</dbReference>
<dbReference type="EMBL" id="CP092880">
    <property type="protein sequence ID" value="UYV80071.1"/>
    <property type="molecule type" value="Genomic_DNA"/>
</dbReference>
<feature type="region of interest" description="Disordered" evidence="11">
    <location>
        <begin position="1611"/>
        <end position="1644"/>
    </location>
</feature>
<evidence type="ECO:0000256" key="11">
    <source>
        <dbReference type="SAM" id="MobiDB-lite"/>
    </source>
</evidence>
<dbReference type="PANTHER" id="PTHR24223">
    <property type="entry name" value="ATP-BINDING CASSETTE SUB-FAMILY C"/>
    <property type="match status" value="1"/>
</dbReference>
<keyword evidence="7" id="KW-0067">ATP-binding</keyword>
<dbReference type="PANTHER" id="PTHR24223:SF443">
    <property type="entry name" value="MULTIDRUG-RESISTANCE LIKE PROTEIN 1, ISOFORM I"/>
    <property type="match status" value="1"/>
</dbReference>
<dbReference type="InterPro" id="IPR003593">
    <property type="entry name" value="AAA+_ATPase"/>
</dbReference>
<evidence type="ECO:0000256" key="5">
    <source>
        <dbReference type="ARBA" id="ARBA00022741"/>
    </source>
</evidence>
<keyword evidence="5" id="KW-0547">Nucleotide-binding</keyword>
<keyword evidence="6" id="KW-0064">Aspartyl protease</keyword>
<protein>
    <submittedName>
        <fullName evidence="17">Uncharacterized protein</fullName>
    </submittedName>
</protein>
<feature type="domain" description="ABC transporter" evidence="14">
    <location>
        <begin position="1279"/>
        <end position="1583"/>
    </location>
</feature>
<feature type="domain" description="ABC transporter" evidence="14">
    <location>
        <begin position="1998"/>
        <end position="2232"/>
    </location>
</feature>
<keyword evidence="4" id="KW-0677">Repeat</keyword>
<dbReference type="Pfam" id="PF25597">
    <property type="entry name" value="SH3_retrovirus"/>
    <property type="match status" value="1"/>
</dbReference>
<comment type="subcellular location">
    <subcellularLocation>
        <location evidence="1">Vacuole membrane</location>
        <topology evidence="1">Multi-pass membrane protein</topology>
    </subcellularLocation>
</comment>
<reference evidence="17 18" key="1">
    <citation type="submission" date="2022-01" db="EMBL/GenBank/DDBJ databases">
        <title>A chromosomal length assembly of Cordylochernes scorpioides.</title>
        <authorList>
            <person name="Zeh D."/>
            <person name="Zeh J."/>
        </authorList>
    </citation>
    <scope>NUCLEOTIDE SEQUENCE [LARGE SCALE GENOMIC DNA]</scope>
    <source>
        <strain evidence="17">IN4F17</strain>
        <tissue evidence="17">Whole Body</tissue>
    </source>
</reference>
<evidence type="ECO:0000256" key="7">
    <source>
        <dbReference type="ARBA" id="ARBA00022840"/>
    </source>
</evidence>
<dbReference type="PROSITE" id="PS50158">
    <property type="entry name" value="ZF_CCHC"/>
    <property type="match status" value="1"/>
</dbReference>
<dbReference type="PROSITE" id="PS50994">
    <property type="entry name" value="INTEGRASE"/>
    <property type="match status" value="1"/>
</dbReference>
<dbReference type="Gene3D" id="3.40.50.300">
    <property type="entry name" value="P-loop containing nucleotide triphosphate hydrolases"/>
    <property type="match status" value="3"/>
</dbReference>
<keyword evidence="2" id="KW-0813">Transport</keyword>
<dbReference type="SUPFAM" id="SSF52540">
    <property type="entry name" value="P-loop containing nucleoside triphosphate hydrolases"/>
    <property type="match status" value="2"/>
</dbReference>
<dbReference type="SUPFAM" id="SSF90123">
    <property type="entry name" value="ABC transporter transmembrane region"/>
    <property type="match status" value="2"/>
</dbReference>
<keyword evidence="18" id="KW-1185">Reference proteome</keyword>
<feature type="domain" description="ABC transmembrane type-1" evidence="15">
    <location>
        <begin position="1"/>
        <end position="122"/>
    </location>
</feature>
<dbReference type="SUPFAM" id="SSF56672">
    <property type="entry name" value="DNA/RNA polymerases"/>
    <property type="match status" value="1"/>
</dbReference>
<evidence type="ECO:0000256" key="9">
    <source>
        <dbReference type="ARBA" id="ARBA00023136"/>
    </source>
</evidence>
<feature type="transmembrane region" description="Helical" evidence="12">
    <location>
        <begin position="1819"/>
        <end position="1840"/>
    </location>
</feature>
<dbReference type="InterPro" id="IPR001584">
    <property type="entry name" value="Integrase_cat-core"/>
</dbReference>
<evidence type="ECO:0000256" key="6">
    <source>
        <dbReference type="ARBA" id="ARBA00022750"/>
    </source>
</evidence>
<dbReference type="CDD" id="cd03244">
    <property type="entry name" value="ABCC_MRP_domain2"/>
    <property type="match status" value="1"/>
</dbReference>
<feature type="domain" description="Integrase catalytic" evidence="16">
    <location>
        <begin position="746"/>
        <end position="912"/>
    </location>
</feature>
<dbReference type="SUPFAM" id="SSF57756">
    <property type="entry name" value="Retrovirus zinc finger-like domains"/>
    <property type="match status" value="1"/>
</dbReference>
<dbReference type="PROSITE" id="PS50893">
    <property type="entry name" value="ABC_TRANSPORTER_2"/>
    <property type="match status" value="3"/>
</dbReference>
<evidence type="ECO:0000313" key="18">
    <source>
        <dbReference type="Proteomes" id="UP001235939"/>
    </source>
</evidence>
<feature type="domain" description="ABC transmembrane type-1" evidence="15">
    <location>
        <begin position="1679"/>
        <end position="1961"/>
    </location>
</feature>
<gene>
    <name evidence="17" type="ORF">LAZ67_18001586</name>
</gene>
<evidence type="ECO:0000256" key="8">
    <source>
        <dbReference type="ARBA" id="ARBA00022989"/>
    </source>
</evidence>
<proteinExistence type="predicted"/>
<dbReference type="Pfam" id="PF22936">
    <property type="entry name" value="Pol_BBD"/>
    <property type="match status" value="1"/>
</dbReference>
<evidence type="ECO:0000256" key="1">
    <source>
        <dbReference type="ARBA" id="ARBA00004128"/>
    </source>
</evidence>
<dbReference type="InterPro" id="IPR001878">
    <property type="entry name" value="Znf_CCHC"/>
</dbReference>
<dbReference type="Pfam" id="PF00664">
    <property type="entry name" value="ABC_membrane"/>
    <property type="match status" value="2"/>
</dbReference>
<accession>A0ABY6LIH2</accession>
<dbReference type="InterPro" id="IPR054722">
    <property type="entry name" value="PolX-like_BBD"/>
</dbReference>
<dbReference type="CDD" id="cd18603">
    <property type="entry name" value="ABC_6TM_MRP1_2_3_6_D2_like"/>
    <property type="match status" value="1"/>
</dbReference>
<dbReference type="Gene3D" id="4.10.60.10">
    <property type="entry name" value="Zinc finger, CCHC-type"/>
    <property type="match status" value="1"/>
</dbReference>
<dbReference type="InterPro" id="IPR036640">
    <property type="entry name" value="ABC1_TM_sf"/>
</dbReference>
<feature type="compositionally biased region" description="Polar residues" evidence="11">
    <location>
        <begin position="1630"/>
        <end position="1644"/>
    </location>
</feature>
<dbReference type="Gene3D" id="3.30.420.10">
    <property type="entry name" value="Ribonuclease H-like superfamily/Ribonuclease H"/>
    <property type="match status" value="1"/>
</dbReference>
<feature type="transmembrane region" description="Helical" evidence="12">
    <location>
        <begin position="1794"/>
        <end position="1813"/>
    </location>
</feature>
<dbReference type="InterPro" id="IPR012337">
    <property type="entry name" value="RNaseH-like_sf"/>
</dbReference>
<dbReference type="Proteomes" id="UP001235939">
    <property type="component" value="Chromosome 18"/>
</dbReference>
<evidence type="ECO:0000259" key="14">
    <source>
        <dbReference type="PROSITE" id="PS50893"/>
    </source>
</evidence>
<dbReference type="PROSITE" id="PS50929">
    <property type="entry name" value="ABC_TM1F"/>
    <property type="match status" value="2"/>
</dbReference>
<evidence type="ECO:0000313" key="17">
    <source>
        <dbReference type="EMBL" id="UYV80071.1"/>
    </source>
</evidence>
<dbReference type="SMART" id="SM00343">
    <property type="entry name" value="ZnF_C2HC"/>
    <property type="match status" value="1"/>
</dbReference>
<evidence type="ECO:0000256" key="10">
    <source>
        <dbReference type="PROSITE-ProRule" id="PRU00047"/>
    </source>
</evidence>
<dbReference type="InterPro" id="IPR036397">
    <property type="entry name" value="RNaseH_sf"/>
</dbReference>
<dbReference type="InterPro" id="IPR017871">
    <property type="entry name" value="ABC_transporter-like_CS"/>
</dbReference>
<evidence type="ECO:0000259" key="13">
    <source>
        <dbReference type="PROSITE" id="PS50158"/>
    </source>
</evidence>
<evidence type="ECO:0000256" key="4">
    <source>
        <dbReference type="ARBA" id="ARBA00022737"/>
    </source>
</evidence>
<feature type="transmembrane region" description="Helical" evidence="12">
    <location>
        <begin position="1910"/>
        <end position="1928"/>
    </location>
</feature>
<feature type="transmembrane region" description="Helical" evidence="12">
    <location>
        <begin position="1721"/>
        <end position="1743"/>
    </location>
</feature>
<evidence type="ECO:0000259" key="16">
    <source>
        <dbReference type="PROSITE" id="PS50994"/>
    </source>
</evidence>
<dbReference type="InterPro" id="IPR027417">
    <property type="entry name" value="P-loop_NTPase"/>
</dbReference>
<feature type="transmembrane region" description="Helical" evidence="12">
    <location>
        <begin position="58"/>
        <end position="84"/>
    </location>
</feature>
<keyword evidence="9 12" id="KW-0472">Membrane</keyword>
<feature type="domain" description="CCHC-type" evidence="13">
    <location>
        <begin position="503"/>
        <end position="518"/>
    </location>
</feature>
<name>A0ABY6LIH2_9ARAC</name>
<dbReference type="InterPro" id="IPR013103">
    <property type="entry name" value="RVT_2"/>
</dbReference>